<dbReference type="InterPro" id="IPR011545">
    <property type="entry name" value="DEAD/DEAH_box_helicase_dom"/>
</dbReference>
<evidence type="ECO:0000313" key="13">
    <source>
        <dbReference type="EMBL" id="CZQ88172.1"/>
    </source>
</evidence>
<dbReference type="CDD" id="cd09641">
    <property type="entry name" value="Cas3''_I"/>
    <property type="match status" value="1"/>
</dbReference>
<keyword evidence="8" id="KW-0067">ATP-binding</keyword>
<evidence type="ECO:0000259" key="10">
    <source>
        <dbReference type="PROSITE" id="PS51192"/>
    </source>
</evidence>
<gene>
    <name evidence="14" type="ORF">SAMN05216375_13617</name>
    <name evidence="13" type="ORF">TR210_680</name>
</gene>
<evidence type="ECO:0000256" key="9">
    <source>
        <dbReference type="ARBA" id="ARBA00023118"/>
    </source>
</evidence>
<dbReference type="Proteomes" id="UP000076878">
    <property type="component" value="Unassembled WGS sequence"/>
</dbReference>
<dbReference type="GO" id="GO:0016887">
    <property type="term" value="F:ATP hydrolysis activity"/>
    <property type="evidence" value="ECO:0007669"/>
    <property type="project" value="TreeGrafter"/>
</dbReference>
<dbReference type="GO" id="GO:0003677">
    <property type="term" value="F:DNA binding"/>
    <property type="evidence" value="ECO:0007669"/>
    <property type="project" value="TreeGrafter"/>
</dbReference>
<evidence type="ECO:0000256" key="4">
    <source>
        <dbReference type="ARBA" id="ARBA00022723"/>
    </source>
</evidence>
<dbReference type="PROSITE" id="PS51643">
    <property type="entry name" value="HD_CAS3"/>
    <property type="match status" value="1"/>
</dbReference>
<keyword evidence="4" id="KW-0479">Metal-binding</keyword>
<comment type="similarity">
    <text evidence="1">In the N-terminal section; belongs to the CRISPR-associated nuclease Cas3-HD family.</text>
</comment>
<keyword evidence="9" id="KW-0051">Antiviral defense</keyword>
<dbReference type="PANTHER" id="PTHR47962">
    <property type="entry name" value="ATP-DEPENDENT HELICASE LHR-RELATED-RELATED"/>
    <property type="match status" value="1"/>
</dbReference>
<evidence type="ECO:0000313" key="14">
    <source>
        <dbReference type="EMBL" id="SEJ90189.1"/>
    </source>
</evidence>
<dbReference type="InterPro" id="IPR054712">
    <property type="entry name" value="Cas3-like_dom"/>
</dbReference>
<dbReference type="Proteomes" id="UP000199280">
    <property type="component" value="Unassembled WGS sequence"/>
</dbReference>
<dbReference type="GO" id="GO:0051607">
    <property type="term" value="P:defense response to virus"/>
    <property type="evidence" value="ECO:0007669"/>
    <property type="project" value="UniProtKB-KW"/>
</dbReference>
<dbReference type="InterPro" id="IPR001650">
    <property type="entry name" value="Helicase_C-like"/>
</dbReference>
<evidence type="ECO:0000256" key="3">
    <source>
        <dbReference type="ARBA" id="ARBA00022722"/>
    </source>
</evidence>
<organism evidence="13 15">
    <name type="scientific">Trichococcus ilyis</name>
    <dbReference type="NCBI Taxonomy" id="640938"/>
    <lineage>
        <taxon>Bacteria</taxon>
        <taxon>Bacillati</taxon>
        <taxon>Bacillota</taxon>
        <taxon>Bacilli</taxon>
        <taxon>Lactobacillales</taxon>
        <taxon>Carnobacteriaceae</taxon>
        <taxon>Trichococcus</taxon>
    </lineage>
</organism>
<name>A0A143YFD6_9LACT</name>
<dbReference type="Pfam" id="PF00270">
    <property type="entry name" value="DEAD"/>
    <property type="match status" value="1"/>
</dbReference>
<dbReference type="Gene3D" id="3.40.50.300">
    <property type="entry name" value="P-loop containing nucleotide triphosphate hydrolases"/>
    <property type="match status" value="2"/>
</dbReference>
<keyword evidence="3" id="KW-0540">Nuclease</keyword>
<dbReference type="EMBL" id="FJNB01000003">
    <property type="protein sequence ID" value="CZQ88172.1"/>
    <property type="molecule type" value="Genomic_DNA"/>
</dbReference>
<sequence length="816" mass="92899">MESIAHIRRKDKKIQTVEQHLLEVKNLAESYGKEAKVSHITGLAGMLHDLGKFTQEFSTYIKTASENPDNPPKRGSVDHSTAGGMFLYELFHKKDSSRNEKILAELVGNAIISHHGFLKDFNNPSLESKYLERVSKEGKKEVYAKYDEFSGYFYEKVMDEESFLNYINKALVELSEYISQSEPTTLRTSLYYLTTFVFSTLVDADRTNTRHFENEIKEQKISNRELFQLYEKKLSDHLVELQQSSTAKSEINQLRMEMSDQCDKFSGNESGIYSLSIPTGGGKTLASLRYALKHALKHNKERIIYVIPYTSIIDQNAKLVKEILDDDINIIEHHSNVDFGPQTDDELSEELDEILVNKAEKIRLATDNWDAPIIFTTMVQYLNAFYAKGNRYTRRLHNLTDAVIIFDEVQKVPSKCLSLFTESVNFLDKMGNSSVLLCTATQPSLETIKRKIHVKNEIVENLPDVVKAFKRTEIIDKVKDGRMSREDLKSFVEDIMNVNQSLLIILNTKRVAKELYAELETSNVDATVYHLSTSMCAKHRMDILEKVRKDLKEGKKVICVSTQLIEAGVDVSFECVIRSLAGIDSIAQAAGRCNRNGEKEIGNVYVIDYGEEKLGSLSEIEKGQKVTRQKLIDLAAEQGGKKVDLLSPEVIKLYFEKYYNEIESLLDYPLKIIGGNVNTTMVNVLLSCPFMNEYISKSKENRSKVTLLQAAHSYAAEQFFVIDQNTKSIIVPYDKVGEEIIADLNRPYGIEKLSALLKKAQQYTVNVYENDFKKLSESKALRYLYDGSIYTVVPSAYSKFYGIDFDNSSVVDVIQF</sequence>
<dbReference type="InterPro" id="IPR038257">
    <property type="entry name" value="CRISPR-assoc_Cas3_HD_sf"/>
</dbReference>
<reference evidence="13 15" key="1">
    <citation type="submission" date="2016-02" db="EMBL/GenBank/DDBJ databases">
        <authorList>
            <person name="Wen L."/>
            <person name="He K."/>
            <person name="Yang H."/>
        </authorList>
    </citation>
    <scope>NUCLEOTIDE SEQUENCE [LARGE SCALE GENOMIC DNA]</scope>
    <source>
        <strain evidence="13">Trichococcus_R210</strain>
    </source>
</reference>
<proteinExistence type="inferred from homology"/>
<keyword evidence="7 13" id="KW-0347">Helicase</keyword>
<dbReference type="PROSITE" id="PS51194">
    <property type="entry name" value="HELICASE_CTER"/>
    <property type="match status" value="1"/>
</dbReference>
<dbReference type="InterPro" id="IPR027417">
    <property type="entry name" value="P-loop_NTPase"/>
</dbReference>
<dbReference type="SUPFAM" id="SSF52540">
    <property type="entry name" value="P-loop containing nucleoside triphosphate hydrolases"/>
    <property type="match status" value="1"/>
</dbReference>
<dbReference type="InterPro" id="IPR052511">
    <property type="entry name" value="ATP-dep_Helicase"/>
</dbReference>
<dbReference type="EMBL" id="FNYT01000036">
    <property type="protein sequence ID" value="SEJ90189.1"/>
    <property type="molecule type" value="Genomic_DNA"/>
</dbReference>
<dbReference type="OrthoDB" id="9810236at2"/>
<evidence type="ECO:0000259" key="11">
    <source>
        <dbReference type="PROSITE" id="PS51194"/>
    </source>
</evidence>
<evidence type="ECO:0000256" key="7">
    <source>
        <dbReference type="ARBA" id="ARBA00022806"/>
    </source>
</evidence>
<dbReference type="InterPro" id="IPR014001">
    <property type="entry name" value="Helicase_ATP-bd"/>
</dbReference>
<evidence type="ECO:0000256" key="2">
    <source>
        <dbReference type="ARBA" id="ARBA00009046"/>
    </source>
</evidence>
<dbReference type="PANTHER" id="PTHR47962:SF5">
    <property type="entry name" value="ATP-DEPENDENT HELICASE LHR-RELATED"/>
    <property type="match status" value="1"/>
</dbReference>
<dbReference type="Pfam" id="PF18019">
    <property type="entry name" value="Cas3_HD"/>
    <property type="match status" value="1"/>
</dbReference>
<feature type="domain" description="Helicase C-terminal" evidence="11">
    <location>
        <begin position="487"/>
        <end position="644"/>
    </location>
</feature>
<dbReference type="InterPro" id="IPR006483">
    <property type="entry name" value="CRISPR-assoc_Cas3_HD"/>
</dbReference>
<evidence type="ECO:0000256" key="8">
    <source>
        <dbReference type="ARBA" id="ARBA00022840"/>
    </source>
</evidence>
<dbReference type="GO" id="GO:0046872">
    <property type="term" value="F:metal ion binding"/>
    <property type="evidence" value="ECO:0007669"/>
    <property type="project" value="UniProtKB-KW"/>
</dbReference>
<dbReference type="GO" id="GO:0005524">
    <property type="term" value="F:ATP binding"/>
    <property type="evidence" value="ECO:0007669"/>
    <property type="project" value="UniProtKB-KW"/>
</dbReference>
<dbReference type="InterPro" id="IPR006474">
    <property type="entry name" value="Helicase_Cas3_CRISPR-ass_core"/>
</dbReference>
<dbReference type="NCBIfam" id="TIGR01596">
    <property type="entry name" value="cas3_HD"/>
    <property type="match status" value="1"/>
</dbReference>
<dbReference type="PROSITE" id="PS51192">
    <property type="entry name" value="HELICASE_ATP_BIND_1"/>
    <property type="match status" value="1"/>
</dbReference>
<keyword evidence="6" id="KW-0378">Hydrolase</keyword>
<dbReference type="SMART" id="SM00490">
    <property type="entry name" value="HELICc"/>
    <property type="match status" value="1"/>
</dbReference>
<dbReference type="RefSeq" id="WP_068621570.1">
    <property type="nucleotide sequence ID" value="NZ_FJNB01000003.1"/>
</dbReference>
<feature type="domain" description="Helicase ATP-binding" evidence="10">
    <location>
        <begin position="264"/>
        <end position="460"/>
    </location>
</feature>
<comment type="similarity">
    <text evidence="2">In the central section; belongs to the CRISPR-associated helicase Cas3 family.</text>
</comment>
<reference evidence="14 16" key="2">
    <citation type="submission" date="2016-10" db="EMBL/GenBank/DDBJ databases">
        <authorList>
            <person name="Varghese N."/>
            <person name="Submissions S."/>
        </authorList>
    </citation>
    <scope>NUCLEOTIDE SEQUENCE [LARGE SCALE GENOMIC DNA]</scope>
    <source>
        <strain evidence="14 16">DSM 22150</strain>
    </source>
</reference>
<dbReference type="AlphaFoldDB" id="A0A143YFD6"/>
<evidence type="ECO:0000259" key="12">
    <source>
        <dbReference type="PROSITE" id="PS51643"/>
    </source>
</evidence>
<dbReference type="GO" id="GO:0004519">
    <property type="term" value="F:endonuclease activity"/>
    <property type="evidence" value="ECO:0007669"/>
    <property type="project" value="UniProtKB-KW"/>
</dbReference>
<evidence type="ECO:0000256" key="6">
    <source>
        <dbReference type="ARBA" id="ARBA00022801"/>
    </source>
</evidence>
<keyword evidence="5" id="KW-0547">Nucleotide-binding</keyword>
<dbReference type="STRING" id="640938.TR210_680"/>
<dbReference type="CDD" id="cd17930">
    <property type="entry name" value="DEXHc_cas3"/>
    <property type="match status" value="1"/>
</dbReference>
<evidence type="ECO:0000313" key="16">
    <source>
        <dbReference type="Proteomes" id="UP000199280"/>
    </source>
</evidence>
<dbReference type="SUPFAM" id="SSF109604">
    <property type="entry name" value="HD-domain/PDEase-like"/>
    <property type="match status" value="1"/>
</dbReference>
<keyword evidence="14" id="KW-0255">Endonuclease</keyword>
<feature type="domain" description="HD Cas3-type" evidence="12">
    <location>
        <begin position="10"/>
        <end position="207"/>
    </location>
</feature>
<protein>
    <submittedName>
        <fullName evidence="14">CRISPR-associated endonuclease/helicase Cas3</fullName>
    </submittedName>
    <submittedName>
        <fullName evidence="13">Dead/deah box helicase</fullName>
    </submittedName>
</protein>
<dbReference type="NCBIfam" id="TIGR01587">
    <property type="entry name" value="cas3_core"/>
    <property type="match status" value="1"/>
</dbReference>
<evidence type="ECO:0000256" key="1">
    <source>
        <dbReference type="ARBA" id="ARBA00006847"/>
    </source>
</evidence>
<accession>A0A143YFD6</accession>
<dbReference type="GO" id="GO:0004386">
    <property type="term" value="F:helicase activity"/>
    <property type="evidence" value="ECO:0007669"/>
    <property type="project" value="UniProtKB-KW"/>
</dbReference>
<evidence type="ECO:0000256" key="5">
    <source>
        <dbReference type="ARBA" id="ARBA00022741"/>
    </source>
</evidence>
<dbReference type="Pfam" id="PF22590">
    <property type="entry name" value="Cas3-like_C_2"/>
    <property type="match status" value="1"/>
</dbReference>
<dbReference type="Gene3D" id="1.10.3210.30">
    <property type="match status" value="1"/>
</dbReference>
<keyword evidence="16" id="KW-1185">Reference proteome</keyword>
<evidence type="ECO:0000313" key="15">
    <source>
        <dbReference type="Proteomes" id="UP000076878"/>
    </source>
</evidence>